<name>A0A7R9PZC6_9ACAR</name>
<protein>
    <recommendedName>
        <fullName evidence="4">EF-hand domain-containing protein</fullName>
    </recommendedName>
</protein>
<dbReference type="GO" id="GO:0005509">
    <property type="term" value="F:calcium ion binding"/>
    <property type="evidence" value="ECO:0007669"/>
    <property type="project" value="InterPro"/>
</dbReference>
<dbReference type="InterPro" id="IPR018247">
    <property type="entry name" value="EF_Hand_1_Ca_BS"/>
</dbReference>
<dbReference type="Gene3D" id="1.10.238.10">
    <property type="entry name" value="EF-hand"/>
    <property type="match status" value="1"/>
</dbReference>
<keyword evidence="1" id="KW-0479">Metal-binding</keyword>
<dbReference type="InterPro" id="IPR011992">
    <property type="entry name" value="EF-hand-dom_pair"/>
</dbReference>
<dbReference type="PROSITE" id="PS50222">
    <property type="entry name" value="EF_HAND_2"/>
    <property type="match status" value="3"/>
</dbReference>
<feature type="domain" description="EF-hand" evidence="4">
    <location>
        <begin position="65"/>
        <end position="100"/>
    </location>
</feature>
<dbReference type="Pfam" id="PF13499">
    <property type="entry name" value="EF-hand_7"/>
    <property type="match status" value="1"/>
</dbReference>
<evidence type="ECO:0000259" key="4">
    <source>
        <dbReference type="PROSITE" id="PS50222"/>
    </source>
</evidence>
<keyword evidence="6" id="KW-1185">Reference proteome</keyword>
<proteinExistence type="predicted"/>
<dbReference type="PRINTS" id="PR00450">
    <property type="entry name" value="RECOVERIN"/>
</dbReference>
<dbReference type="SMART" id="SM00054">
    <property type="entry name" value="EFh"/>
    <property type="match status" value="3"/>
</dbReference>
<reference evidence="5" key="1">
    <citation type="submission" date="2020-11" db="EMBL/GenBank/DDBJ databases">
        <authorList>
            <person name="Tran Van P."/>
        </authorList>
    </citation>
    <scope>NUCLEOTIDE SEQUENCE</scope>
</reference>
<feature type="domain" description="EF-hand" evidence="4">
    <location>
        <begin position="29"/>
        <end position="64"/>
    </location>
</feature>
<dbReference type="CDD" id="cd00051">
    <property type="entry name" value="EFh"/>
    <property type="match status" value="2"/>
</dbReference>
<evidence type="ECO:0000256" key="2">
    <source>
        <dbReference type="ARBA" id="ARBA00022737"/>
    </source>
</evidence>
<dbReference type="AlphaFoldDB" id="A0A7R9PZC6"/>
<dbReference type="InterPro" id="IPR028846">
    <property type="entry name" value="Recoverin"/>
</dbReference>
<dbReference type="OrthoDB" id="191686at2759"/>
<evidence type="ECO:0000256" key="1">
    <source>
        <dbReference type="ARBA" id="ARBA00022723"/>
    </source>
</evidence>
<keyword evidence="2" id="KW-0677">Repeat</keyword>
<dbReference type="Proteomes" id="UP000759131">
    <property type="component" value="Unassembled WGS sequence"/>
</dbReference>
<evidence type="ECO:0000313" key="6">
    <source>
        <dbReference type="Proteomes" id="UP000759131"/>
    </source>
</evidence>
<dbReference type="EMBL" id="CAJPIZ010003825">
    <property type="protein sequence ID" value="CAG2106849.1"/>
    <property type="molecule type" value="Genomic_DNA"/>
</dbReference>
<feature type="domain" description="EF-hand" evidence="4">
    <location>
        <begin position="113"/>
        <end position="148"/>
    </location>
</feature>
<organism evidence="5">
    <name type="scientific">Medioppia subpectinata</name>
    <dbReference type="NCBI Taxonomy" id="1979941"/>
    <lineage>
        <taxon>Eukaryota</taxon>
        <taxon>Metazoa</taxon>
        <taxon>Ecdysozoa</taxon>
        <taxon>Arthropoda</taxon>
        <taxon>Chelicerata</taxon>
        <taxon>Arachnida</taxon>
        <taxon>Acari</taxon>
        <taxon>Acariformes</taxon>
        <taxon>Sarcoptiformes</taxon>
        <taxon>Oribatida</taxon>
        <taxon>Brachypylina</taxon>
        <taxon>Oppioidea</taxon>
        <taxon>Oppiidae</taxon>
        <taxon>Medioppia</taxon>
    </lineage>
</organism>
<dbReference type="EMBL" id="OC858400">
    <property type="protein sequence ID" value="CAD7626419.1"/>
    <property type="molecule type" value="Genomic_DNA"/>
</dbReference>
<evidence type="ECO:0000256" key="3">
    <source>
        <dbReference type="ARBA" id="ARBA00022837"/>
    </source>
</evidence>
<dbReference type="SUPFAM" id="SSF47473">
    <property type="entry name" value="EF-hand"/>
    <property type="match status" value="1"/>
</dbReference>
<accession>A0A7R9PZC6</accession>
<dbReference type="PROSITE" id="PS00018">
    <property type="entry name" value="EF_HAND_1"/>
    <property type="match status" value="2"/>
</dbReference>
<dbReference type="Pfam" id="PF13833">
    <property type="entry name" value="EF-hand_8"/>
    <property type="match status" value="1"/>
</dbReference>
<dbReference type="PANTHER" id="PTHR23055:SF167">
    <property type="entry name" value="EF-HAND DOMAIN-CONTAINING PROTEIN"/>
    <property type="match status" value="1"/>
</dbReference>
<gene>
    <name evidence="5" type="ORF">OSB1V03_LOCUS6852</name>
</gene>
<dbReference type="PANTHER" id="PTHR23055">
    <property type="entry name" value="CALCIUM BINDING PROTEINS"/>
    <property type="match status" value="1"/>
</dbReference>
<sequence length="159" mass="18116">MHSLDAPSGVVHEDTFKTIYARFFPKGADTNQYAHYVFNTFDPDKTGSITFTDFVIGLSVLARGSIQDKLRWTFSLYDINNDGMITKDEISHIVAAIYDLMGKSVEPMIEENTSRDHVERVFQKLDLNNDGFVTVDQFLDSCLKDETITRSLEVFNTML</sequence>
<evidence type="ECO:0000313" key="5">
    <source>
        <dbReference type="EMBL" id="CAD7626419.1"/>
    </source>
</evidence>
<dbReference type="InterPro" id="IPR002048">
    <property type="entry name" value="EF_hand_dom"/>
</dbReference>
<keyword evidence="3" id="KW-0106">Calcium</keyword>